<dbReference type="InterPro" id="IPR034746">
    <property type="entry name" value="POTRA"/>
</dbReference>
<comment type="subcellular location">
    <subcellularLocation>
        <location evidence="1">Membrane</location>
    </subcellularLocation>
</comment>
<evidence type="ECO:0000256" key="9">
    <source>
        <dbReference type="SAM" id="Phobius"/>
    </source>
</evidence>
<feature type="compositionally biased region" description="Low complexity" evidence="8">
    <location>
        <begin position="247"/>
        <end position="258"/>
    </location>
</feature>
<dbReference type="InterPro" id="IPR013685">
    <property type="entry name" value="POTRA_FtsQ_type"/>
</dbReference>
<dbReference type="RefSeq" id="WP_273190491.1">
    <property type="nucleotide sequence ID" value="NZ_DYUZ01000029.1"/>
</dbReference>
<dbReference type="PANTHER" id="PTHR35851:SF1">
    <property type="entry name" value="CELL DIVISION PROTEIN FTSQ"/>
    <property type="match status" value="1"/>
</dbReference>
<dbReference type="GO" id="GO:0016020">
    <property type="term" value="C:membrane"/>
    <property type="evidence" value="ECO:0007669"/>
    <property type="project" value="UniProtKB-SubCell"/>
</dbReference>
<feature type="region of interest" description="Disordered" evidence="8">
    <location>
        <begin position="201"/>
        <end position="259"/>
    </location>
</feature>
<evidence type="ECO:0000313" key="12">
    <source>
        <dbReference type="Proteomes" id="UP000753256"/>
    </source>
</evidence>
<accession>A0A921LT11</accession>
<reference evidence="11" key="1">
    <citation type="journal article" date="2021" name="PeerJ">
        <title>Extensive microbial diversity within the chicken gut microbiome revealed by metagenomics and culture.</title>
        <authorList>
            <person name="Gilroy R."/>
            <person name="Ravi A."/>
            <person name="Getino M."/>
            <person name="Pursley I."/>
            <person name="Horton D.L."/>
            <person name="Alikhan N.F."/>
            <person name="Baker D."/>
            <person name="Gharbi K."/>
            <person name="Hall N."/>
            <person name="Watson M."/>
            <person name="Adriaenssens E.M."/>
            <person name="Foster-Nyarko E."/>
            <person name="Jarju S."/>
            <person name="Secka A."/>
            <person name="Antonio M."/>
            <person name="Oren A."/>
            <person name="Chaudhuri R.R."/>
            <person name="La Ragione R."/>
            <person name="Hildebrand F."/>
            <person name="Pallen M.J."/>
        </authorList>
    </citation>
    <scope>NUCLEOTIDE SEQUENCE</scope>
    <source>
        <strain evidence="11">ChiHjej13B12-9602</strain>
    </source>
</reference>
<dbReference type="AlphaFoldDB" id="A0A921LT11"/>
<evidence type="ECO:0000256" key="1">
    <source>
        <dbReference type="ARBA" id="ARBA00004370"/>
    </source>
</evidence>
<protein>
    <submittedName>
        <fullName evidence="11">FtsQ-type POTRA domain-containing protein</fullName>
    </submittedName>
</protein>
<proteinExistence type="predicted"/>
<sequence>MARRPQDKSVGGKRQLVPPAQRAGATPGRATGRPGAAGGKRPWSLPRIPLPHIPAIKLPAFAGRVAGIAAAVLVAVAVLGIVVANSPIFAITDVVVNGSEHVTQQTAEQLVNVPDGATLMNVDTGAIEEALSQNPWVSGATIERQFPHTLVITPTEHEVAAIAFIASSDVAWSISAEGAWIAPISLSVIMDAEGNVESTSSLAQADAGAQPDASAQGDALADGSGADADGAAGDGSADADTADADAADASADASASTAPAVPEGSQLLTGLDAAVALAQQDGAVLFTDVAADIEPSSGAEVTSEVLLAGLEYVNGFSAEFRSQVREMSLGSVEAISAILTSGIEVSLGEPTDISTKERIVTRLLEQEQGVVYINVSTPDQYTFRQA</sequence>
<evidence type="ECO:0000256" key="7">
    <source>
        <dbReference type="ARBA" id="ARBA00023306"/>
    </source>
</evidence>
<keyword evidence="6 9" id="KW-0472">Membrane</keyword>
<comment type="caution">
    <text evidence="11">The sequence shown here is derived from an EMBL/GenBank/DDBJ whole genome shotgun (WGS) entry which is preliminary data.</text>
</comment>
<evidence type="ECO:0000256" key="6">
    <source>
        <dbReference type="ARBA" id="ARBA00023136"/>
    </source>
</evidence>
<keyword evidence="5 9" id="KW-1133">Transmembrane helix</keyword>
<dbReference type="Pfam" id="PF08478">
    <property type="entry name" value="POTRA_1"/>
    <property type="match status" value="1"/>
</dbReference>
<evidence type="ECO:0000256" key="4">
    <source>
        <dbReference type="ARBA" id="ARBA00022692"/>
    </source>
</evidence>
<feature type="domain" description="POTRA" evidence="10">
    <location>
        <begin position="89"/>
        <end position="157"/>
    </location>
</feature>
<gene>
    <name evidence="11" type="ORF">K8V70_07105</name>
</gene>
<dbReference type="PANTHER" id="PTHR35851">
    <property type="entry name" value="CELL DIVISION PROTEIN FTSQ"/>
    <property type="match status" value="1"/>
</dbReference>
<evidence type="ECO:0000256" key="3">
    <source>
        <dbReference type="ARBA" id="ARBA00022618"/>
    </source>
</evidence>
<feature type="region of interest" description="Disordered" evidence="8">
    <location>
        <begin position="1"/>
        <end position="42"/>
    </location>
</feature>
<dbReference type="InterPro" id="IPR026579">
    <property type="entry name" value="FtsQ"/>
</dbReference>
<keyword evidence="2" id="KW-1003">Cell membrane</keyword>
<evidence type="ECO:0000313" key="11">
    <source>
        <dbReference type="EMBL" id="HJG37608.1"/>
    </source>
</evidence>
<name>A0A921LT11_9ACTN</name>
<reference evidence="11" key="2">
    <citation type="submission" date="2021-09" db="EMBL/GenBank/DDBJ databases">
        <authorList>
            <person name="Gilroy R."/>
        </authorList>
    </citation>
    <scope>NUCLEOTIDE SEQUENCE</scope>
    <source>
        <strain evidence="11">ChiHjej13B12-9602</strain>
    </source>
</reference>
<dbReference type="GO" id="GO:0090529">
    <property type="term" value="P:cell septum assembly"/>
    <property type="evidence" value="ECO:0007669"/>
    <property type="project" value="InterPro"/>
</dbReference>
<dbReference type="EMBL" id="DYUZ01000029">
    <property type="protein sequence ID" value="HJG37608.1"/>
    <property type="molecule type" value="Genomic_DNA"/>
</dbReference>
<dbReference type="Gene3D" id="3.10.20.310">
    <property type="entry name" value="membrane protein fhac"/>
    <property type="match status" value="1"/>
</dbReference>
<keyword evidence="4 9" id="KW-0812">Transmembrane</keyword>
<feature type="compositionally biased region" description="Low complexity" evidence="8">
    <location>
        <begin position="18"/>
        <end position="42"/>
    </location>
</feature>
<dbReference type="PROSITE" id="PS51779">
    <property type="entry name" value="POTRA"/>
    <property type="match status" value="1"/>
</dbReference>
<keyword evidence="7" id="KW-0131">Cell cycle</keyword>
<evidence type="ECO:0000259" key="10">
    <source>
        <dbReference type="PROSITE" id="PS51779"/>
    </source>
</evidence>
<organism evidence="11 12">
    <name type="scientific">Enorma phocaeensis</name>
    <dbReference type="NCBI Taxonomy" id="1871019"/>
    <lineage>
        <taxon>Bacteria</taxon>
        <taxon>Bacillati</taxon>
        <taxon>Actinomycetota</taxon>
        <taxon>Coriobacteriia</taxon>
        <taxon>Coriobacteriales</taxon>
        <taxon>Coriobacteriaceae</taxon>
        <taxon>Enorma</taxon>
    </lineage>
</organism>
<dbReference type="Proteomes" id="UP000753256">
    <property type="component" value="Unassembled WGS sequence"/>
</dbReference>
<keyword evidence="3" id="KW-0132">Cell division</keyword>
<feature type="transmembrane region" description="Helical" evidence="9">
    <location>
        <begin position="65"/>
        <end position="84"/>
    </location>
</feature>
<evidence type="ECO:0000256" key="2">
    <source>
        <dbReference type="ARBA" id="ARBA00022475"/>
    </source>
</evidence>
<feature type="compositionally biased region" description="Low complexity" evidence="8">
    <location>
        <begin position="212"/>
        <end position="239"/>
    </location>
</feature>
<evidence type="ECO:0000256" key="5">
    <source>
        <dbReference type="ARBA" id="ARBA00022989"/>
    </source>
</evidence>
<evidence type="ECO:0000256" key="8">
    <source>
        <dbReference type="SAM" id="MobiDB-lite"/>
    </source>
</evidence>